<dbReference type="Proteomes" id="UP000236161">
    <property type="component" value="Unassembled WGS sequence"/>
</dbReference>
<keyword evidence="1" id="KW-0106">Calcium</keyword>
<dbReference type="PROSITE" id="PS50222">
    <property type="entry name" value="EF_HAND_2"/>
    <property type="match status" value="2"/>
</dbReference>
<name>A0A2I0B0U8_9ASPA</name>
<dbReference type="PROSITE" id="PS00018">
    <property type="entry name" value="EF_HAND_1"/>
    <property type="match status" value="1"/>
</dbReference>
<dbReference type="AlphaFoldDB" id="A0A2I0B0U8"/>
<evidence type="ECO:0000256" key="1">
    <source>
        <dbReference type="ARBA" id="ARBA00022837"/>
    </source>
</evidence>
<feature type="domain" description="EF-hand" evidence="2">
    <location>
        <begin position="122"/>
        <end position="157"/>
    </location>
</feature>
<proteinExistence type="predicted"/>
<dbReference type="InterPro" id="IPR018247">
    <property type="entry name" value="EF_Hand_1_Ca_BS"/>
</dbReference>
<gene>
    <name evidence="3" type="ORF">AXF42_Ash014334</name>
</gene>
<dbReference type="Gene3D" id="1.10.238.10">
    <property type="entry name" value="EF-hand"/>
    <property type="match status" value="1"/>
</dbReference>
<protein>
    <recommendedName>
        <fullName evidence="2">EF-hand domain-containing protein</fullName>
    </recommendedName>
</protein>
<dbReference type="InterPro" id="IPR002048">
    <property type="entry name" value="EF_hand_dom"/>
</dbReference>
<evidence type="ECO:0000259" key="2">
    <source>
        <dbReference type="PROSITE" id="PS50222"/>
    </source>
</evidence>
<accession>A0A2I0B0U8</accession>
<dbReference type="OrthoDB" id="2016045at2759"/>
<evidence type="ECO:0000313" key="3">
    <source>
        <dbReference type="EMBL" id="PKA61417.1"/>
    </source>
</evidence>
<dbReference type="SMART" id="SM00054">
    <property type="entry name" value="EFh"/>
    <property type="match status" value="2"/>
</dbReference>
<dbReference type="GO" id="GO:0005509">
    <property type="term" value="F:calcium ion binding"/>
    <property type="evidence" value="ECO:0007669"/>
    <property type="project" value="InterPro"/>
</dbReference>
<keyword evidence="4" id="KW-1185">Reference proteome</keyword>
<dbReference type="SUPFAM" id="SSF47473">
    <property type="entry name" value="EF-hand"/>
    <property type="match status" value="1"/>
</dbReference>
<feature type="domain" description="EF-hand" evidence="2">
    <location>
        <begin position="233"/>
        <end position="268"/>
    </location>
</feature>
<dbReference type="PANTHER" id="PTHR34574">
    <property type="entry name" value="CALCIUM-BINDING EF-HAND FAMILY PROTEIN-RELATED"/>
    <property type="match status" value="1"/>
</dbReference>
<evidence type="ECO:0000313" key="4">
    <source>
        <dbReference type="Proteomes" id="UP000236161"/>
    </source>
</evidence>
<dbReference type="PANTHER" id="PTHR34574:SF3">
    <property type="entry name" value="CALCIUM-BINDING EF HAND FAMILY PROTEIN"/>
    <property type="match status" value="1"/>
</dbReference>
<dbReference type="EMBL" id="KZ451930">
    <property type="protein sequence ID" value="PKA61417.1"/>
    <property type="molecule type" value="Genomic_DNA"/>
</dbReference>
<reference evidence="3 4" key="1">
    <citation type="journal article" date="2017" name="Nature">
        <title>The Apostasia genome and the evolution of orchids.</title>
        <authorList>
            <person name="Zhang G.Q."/>
            <person name="Liu K.W."/>
            <person name="Li Z."/>
            <person name="Lohaus R."/>
            <person name="Hsiao Y.Y."/>
            <person name="Niu S.C."/>
            <person name="Wang J.Y."/>
            <person name="Lin Y.C."/>
            <person name="Xu Q."/>
            <person name="Chen L.J."/>
            <person name="Yoshida K."/>
            <person name="Fujiwara S."/>
            <person name="Wang Z.W."/>
            <person name="Zhang Y.Q."/>
            <person name="Mitsuda N."/>
            <person name="Wang M."/>
            <person name="Liu G.H."/>
            <person name="Pecoraro L."/>
            <person name="Huang H.X."/>
            <person name="Xiao X.J."/>
            <person name="Lin M."/>
            <person name="Wu X.Y."/>
            <person name="Wu W.L."/>
            <person name="Chen Y.Y."/>
            <person name="Chang S.B."/>
            <person name="Sakamoto S."/>
            <person name="Ohme-Takagi M."/>
            <person name="Yagi M."/>
            <person name="Zeng S.J."/>
            <person name="Shen C.Y."/>
            <person name="Yeh C.M."/>
            <person name="Luo Y.B."/>
            <person name="Tsai W.C."/>
            <person name="Van de Peer Y."/>
            <person name="Liu Z.J."/>
        </authorList>
    </citation>
    <scope>NUCLEOTIDE SEQUENCE [LARGE SCALE GENOMIC DNA]</scope>
    <source>
        <strain evidence="4">cv. Shenzhen</strain>
        <tissue evidence="3">Stem</tissue>
    </source>
</reference>
<dbReference type="InterPro" id="IPR011992">
    <property type="entry name" value="EF-hand-dom_pair"/>
</dbReference>
<sequence>MAELGLTVLDGKELRDGNLRLQIGDGAVTGAGIVSMAEEEASARLFGLSLPDSVRSAALRRLEGGEGGDGGFLSMEFNDSESQKEKIREYLLAAADVLEDDPIVVSILDGSALREFLDDEDDFAMVAENLFTDLDKDDTGKLSKSELQNALAHMGVEMGVPPFSVCGDLLTNILKKHGAEGNEQLGQAQFDQLLHPILQDLADALAKKHVVIAHNIRVINGSRLKKILDDNELFDDITGRMFQAWELNGNGTLSKGQLKDLLQEKGLELGLPSFETSEALEAVYDQGCFSAGSSAGGCCPKIISQLWSSKF</sequence>
<organism evidence="3 4">
    <name type="scientific">Apostasia shenzhenica</name>
    <dbReference type="NCBI Taxonomy" id="1088818"/>
    <lineage>
        <taxon>Eukaryota</taxon>
        <taxon>Viridiplantae</taxon>
        <taxon>Streptophyta</taxon>
        <taxon>Embryophyta</taxon>
        <taxon>Tracheophyta</taxon>
        <taxon>Spermatophyta</taxon>
        <taxon>Magnoliopsida</taxon>
        <taxon>Liliopsida</taxon>
        <taxon>Asparagales</taxon>
        <taxon>Orchidaceae</taxon>
        <taxon>Apostasioideae</taxon>
        <taxon>Apostasia</taxon>
    </lineage>
</organism>
<dbReference type="STRING" id="1088818.A0A2I0B0U8"/>